<dbReference type="PANTHER" id="PTHR12281:SF31">
    <property type="entry name" value="DCN1-LIKE PROTEIN 3"/>
    <property type="match status" value="1"/>
</dbReference>
<name>A0A0C7MTE1_9SACH</name>
<dbReference type="InterPro" id="IPR014764">
    <property type="entry name" value="DCN-prot"/>
</dbReference>
<comment type="function">
    <text evidence="2">Neddylation of cullins play an essential role in the regulation of SCF-type complexes activity.</text>
</comment>
<dbReference type="EMBL" id="LN736366">
    <property type="protein sequence ID" value="CEP63211.1"/>
    <property type="molecule type" value="Genomic_DNA"/>
</dbReference>
<dbReference type="HOGENOM" id="CLU_047042_0_0_1"/>
<dbReference type="GeneID" id="34686707"/>
<dbReference type="STRING" id="1245769.A0A0C7MTE1"/>
<feature type="domain" description="DCUN1" evidence="3">
    <location>
        <begin position="52"/>
        <end position="256"/>
    </location>
</feature>
<dbReference type="Gene3D" id="1.10.238.10">
    <property type="entry name" value="EF-hand"/>
    <property type="match status" value="1"/>
</dbReference>
<dbReference type="AlphaFoldDB" id="A0A0C7MTE1"/>
<dbReference type="GO" id="GO:0097602">
    <property type="term" value="F:cullin family protein binding"/>
    <property type="evidence" value="ECO:0007669"/>
    <property type="project" value="EnsemblFungi"/>
</dbReference>
<organism evidence="4 5">
    <name type="scientific">Lachancea lanzarotensis</name>
    <dbReference type="NCBI Taxonomy" id="1245769"/>
    <lineage>
        <taxon>Eukaryota</taxon>
        <taxon>Fungi</taxon>
        <taxon>Dikarya</taxon>
        <taxon>Ascomycota</taxon>
        <taxon>Saccharomycotina</taxon>
        <taxon>Saccharomycetes</taxon>
        <taxon>Saccharomycetales</taxon>
        <taxon>Saccharomycetaceae</taxon>
        <taxon>Lachancea</taxon>
    </lineage>
</organism>
<evidence type="ECO:0000259" key="3">
    <source>
        <dbReference type="PROSITE" id="PS51229"/>
    </source>
</evidence>
<dbReference type="RefSeq" id="XP_022629432.1">
    <property type="nucleotide sequence ID" value="XM_022771535.1"/>
</dbReference>
<dbReference type="GO" id="GO:0032182">
    <property type="term" value="F:ubiquitin-like protein binding"/>
    <property type="evidence" value="ECO:0007669"/>
    <property type="project" value="EnsemblFungi"/>
</dbReference>
<dbReference type="Pfam" id="PF14555">
    <property type="entry name" value="UBA_4"/>
    <property type="match status" value="1"/>
</dbReference>
<dbReference type="GO" id="GO:0030674">
    <property type="term" value="F:protein-macromolecule adaptor activity"/>
    <property type="evidence" value="ECO:0007669"/>
    <property type="project" value="EnsemblFungi"/>
</dbReference>
<gene>
    <name evidence="4" type="ORF">LALA0_S07e04962g</name>
</gene>
<evidence type="ECO:0000256" key="2">
    <source>
        <dbReference type="RuleBase" id="RU410713"/>
    </source>
</evidence>
<dbReference type="InterPro" id="IPR042460">
    <property type="entry name" value="DCN1-like_PONY"/>
</dbReference>
<dbReference type="Proteomes" id="UP000054304">
    <property type="component" value="Unassembled WGS sequence"/>
</dbReference>
<sequence length="261" mass="30383">MRDDDVDEFIALTKSSRETARQFLSNNNGELSYALNAFYDNFENGFVEDIRIVSQQLVELFEKYNDDDKSDAKMNTDGLVRFVEDLGFELEDPATLCLAHDLNCKSLQDPITKDQFVGGWHSAFCDTFEDIKNTLVEQRGRLQRSPEYLETIYNYTYGLILEPDQKALQLQSAVEYWNLFFDSSTDVKLAVQPSATLLELWQVFLSSQGYVKISRDVWQMFFKFIKKYSTVEAIKSEYNELDAWPLLIDEFYEDLEEQGLV</sequence>
<keyword evidence="1" id="KW-0833">Ubl conjugation pathway</keyword>
<dbReference type="GO" id="GO:0045116">
    <property type="term" value="P:protein neddylation"/>
    <property type="evidence" value="ECO:0007669"/>
    <property type="project" value="EnsemblFungi"/>
</dbReference>
<dbReference type="SUPFAM" id="SSF46934">
    <property type="entry name" value="UBA-like"/>
    <property type="match status" value="1"/>
</dbReference>
<dbReference type="InterPro" id="IPR005176">
    <property type="entry name" value="PONY_dom"/>
</dbReference>
<evidence type="ECO:0000256" key="1">
    <source>
        <dbReference type="ARBA" id="ARBA00022786"/>
    </source>
</evidence>
<dbReference type="Gene3D" id="1.10.238.200">
    <property type="entry name" value="Cullin, PONY binding domain"/>
    <property type="match status" value="1"/>
</dbReference>
<dbReference type="InterPro" id="IPR009060">
    <property type="entry name" value="UBA-like_sf"/>
</dbReference>
<evidence type="ECO:0000313" key="5">
    <source>
        <dbReference type="Proteomes" id="UP000054304"/>
    </source>
</evidence>
<dbReference type="PROSITE" id="PS51229">
    <property type="entry name" value="DCUN1"/>
    <property type="match status" value="1"/>
</dbReference>
<protein>
    <recommendedName>
        <fullName evidence="2">Defective in cullin neddylation protein</fullName>
    </recommendedName>
</protein>
<dbReference type="PANTHER" id="PTHR12281">
    <property type="entry name" value="RP42 RELATED"/>
    <property type="match status" value="1"/>
</dbReference>
<dbReference type="GO" id="GO:0031624">
    <property type="term" value="F:ubiquitin conjugating enzyme binding"/>
    <property type="evidence" value="ECO:0007669"/>
    <property type="project" value="EnsemblFungi"/>
</dbReference>
<keyword evidence="5" id="KW-1185">Reference proteome</keyword>
<evidence type="ECO:0000313" key="4">
    <source>
        <dbReference type="EMBL" id="CEP63211.1"/>
    </source>
</evidence>
<dbReference type="OrthoDB" id="27198at2759"/>
<dbReference type="GO" id="GO:0000151">
    <property type="term" value="C:ubiquitin ligase complex"/>
    <property type="evidence" value="ECO:0007669"/>
    <property type="project" value="TreeGrafter"/>
</dbReference>
<dbReference type="Pfam" id="PF03556">
    <property type="entry name" value="Cullin_binding"/>
    <property type="match status" value="1"/>
</dbReference>
<reference evidence="4 5" key="1">
    <citation type="submission" date="2014-12" db="EMBL/GenBank/DDBJ databases">
        <authorList>
            <person name="Neuveglise Cecile"/>
        </authorList>
    </citation>
    <scope>NUCLEOTIDE SEQUENCE [LARGE SCALE GENOMIC DNA]</scope>
    <source>
        <strain evidence="4 5">CBS 12615</strain>
    </source>
</reference>
<dbReference type="Gene3D" id="1.10.8.10">
    <property type="entry name" value="DNA helicase RuvA subunit, C-terminal domain"/>
    <property type="match status" value="1"/>
</dbReference>
<accession>A0A0C7MTE1</accession>
<proteinExistence type="predicted"/>